<organism evidence="12 14">
    <name type="scientific">Thermoanaerobacterium thermosaccharolyticum</name>
    <name type="common">Clostridium thermosaccharolyticum</name>
    <dbReference type="NCBI Taxonomy" id="1517"/>
    <lineage>
        <taxon>Bacteria</taxon>
        <taxon>Bacillati</taxon>
        <taxon>Bacillota</taxon>
        <taxon>Clostridia</taxon>
        <taxon>Thermoanaerobacterales</taxon>
        <taxon>Thermoanaerobacteraceae</taxon>
        <taxon>Thermoanaerobacterium</taxon>
    </lineage>
</organism>
<dbReference type="AlphaFoldDB" id="A0A231VMY8"/>
<dbReference type="SUPFAM" id="SSF52943">
    <property type="entry name" value="ATP synthase (F1-ATPase), gamma subunit"/>
    <property type="match status" value="1"/>
</dbReference>
<comment type="function">
    <text evidence="1 10">Produces ATP from ADP in the presence of a proton gradient across the membrane. The gamma chain is believed to be important in regulating ATPase activity and the flow of protons through the CF(0) complex.</text>
</comment>
<dbReference type="GO" id="GO:0046933">
    <property type="term" value="F:proton-transporting ATP synthase activity, rotational mechanism"/>
    <property type="evidence" value="ECO:0007669"/>
    <property type="project" value="UniProtKB-UniRule"/>
</dbReference>
<dbReference type="Gene3D" id="1.10.287.80">
    <property type="entry name" value="ATP synthase, gamma subunit, helix hairpin domain"/>
    <property type="match status" value="1"/>
</dbReference>
<gene>
    <name evidence="10" type="primary">atpG</name>
    <name evidence="12" type="ORF">CE561_00535</name>
    <name evidence="11" type="ORF">Thert_02671</name>
</gene>
<evidence type="ECO:0000256" key="7">
    <source>
        <dbReference type="ARBA" id="ARBA00023136"/>
    </source>
</evidence>
<dbReference type="NCBIfam" id="TIGR01146">
    <property type="entry name" value="ATPsyn_F1gamma"/>
    <property type="match status" value="1"/>
</dbReference>
<evidence type="ECO:0000256" key="6">
    <source>
        <dbReference type="ARBA" id="ARBA00023065"/>
    </source>
</evidence>
<keyword evidence="10" id="KW-1003">Cell membrane</keyword>
<evidence type="ECO:0000313" key="11">
    <source>
        <dbReference type="EMBL" id="AST58518.1"/>
    </source>
</evidence>
<dbReference type="Proteomes" id="UP000214975">
    <property type="component" value="Chromosome"/>
</dbReference>
<evidence type="ECO:0000313" key="14">
    <source>
        <dbReference type="Proteomes" id="UP000215301"/>
    </source>
</evidence>
<proteinExistence type="inferred from homology"/>
<comment type="subcellular location">
    <subcellularLocation>
        <location evidence="10">Cell membrane</location>
        <topology evidence="10">Peripheral membrane protein</topology>
    </subcellularLocation>
    <subcellularLocation>
        <location evidence="2">Membrane</location>
        <topology evidence="2">Peripheral membrane protein</topology>
    </subcellularLocation>
</comment>
<dbReference type="InterPro" id="IPR000131">
    <property type="entry name" value="ATP_synth_F1_gsu"/>
</dbReference>
<comment type="similarity">
    <text evidence="3 10">Belongs to the ATPase gamma chain family.</text>
</comment>
<evidence type="ECO:0000256" key="5">
    <source>
        <dbReference type="ARBA" id="ARBA00022781"/>
    </source>
</evidence>
<dbReference type="GO" id="GO:0005886">
    <property type="term" value="C:plasma membrane"/>
    <property type="evidence" value="ECO:0007669"/>
    <property type="project" value="UniProtKB-SubCell"/>
</dbReference>
<dbReference type="PANTHER" id="PTHR11693:SF22">
    <property type="entry name" value="ATP SYNTHASE SUBUNIT GAMMA, MITOCHONDRIAL"/>
    <property type="match status" value="1"/>
</dbReference>
<dbReference type="InterPro" id="IPR035968">
    <property type="entry name" value="ATP_synth_F1_ATPase_gsu"/>
</dbReference>
<evidence type="ECO:0000256" key="1">
    <source>
        <dbReference type="ARBA" id="ARBA00003456"/>
    </source>
</evidence>
<dbReference type="GO" id="GO:0042777">
    <property type="term" value="P:proton motive force-driven plasma membrane ATP synthesis"/>
    <property type="evidence" value="ECO:0007669"/>
    <property type="project" value="UniProtKB-UniRule"/>
</dbReference>
<reference evidence="11 13" key="1">
    <citation type="submission" date="2016-08" db="EMBL/GenBank/DDBJ databases">
        <title>A novel genetic cassette of butanologenic Thermoanaerobacterium thermosaccharolyticum that directly convert cellulose to butanol.</title>
        <authorList>
            <person name="Li T."/>
            <person name="He J."/>
        </authorList>
    </citation>
    <scope>NUCLEOTIDE SEQUENCE [LARGE SCALE GENOMIC DNA]</scope>
    <source>
        <strain evidence="11 13">TG57</strain>
    </source>
</reference>
<evidence type="ECO:0000256" key="2">
    <source>
        <dbReference type="ARBA" id="ARBA00004170"/>
    </source>
</evidence>
<evidence type="ECO:0000256" key="9">
    <source>
        <dbReference type="ARBA" id="ARBA00023310"/>
    </source>
</evidence>
<dbReference type="Proteomes" id="UP000215301">
    <property type="component" value="Unassembled WGS sequence"/>
</dbReference>
<evidence type="ECO:0000313" key="12">
    <source>
        <dbReference type="EMBL" id="OXT09488.1"/>
    </source>
</evidence>
<keyword evidence="7 10" id="KW-0472">Membrane</keyword>
<evidence type="ECO:0000256" key="10">
    <source>
        <dbReference type="HAMAP-Rule" id="MF_00815"/>
    </source>
</evidence>
<evidence type="ECO:0000313" key="13">
    <source>
        <dbReference type="Proteomes" id="UP000214975"/>
    </source>
</evidence>
<dbReference type="EMBL" id="NKHD01000002">
    <property type="protein sequence ID" value="OXT09488.1"/>
    <property type="molecule type" value="Genomic_DNA"/>
</dbReference>
<dbReference type="GO" id="GO:0005524">
    <property type="term" value="F:ATP binding"/>
    <property type="evidence" value="ECO:0007669"/>
    <property type="project" value="UniProtKB-UniRule"/>
</dbReference>
<dbReference type="RefSeq" id="WP_015311206.1">
    <property type="nucleotide sequence ID" value="NZ_CP016893.1"/>
</dbReference>
<comment type="subunit">
    <text evidence="10">F-type ATPases have 2 components, CF(1) - the catalytic core - and CF(0) - the membrane proton channel. CF(1) has five subunits: alpha(3), beta(3), gamma(1), delta(1), epsilon(1). CF(0) has three main subunits: a, b and c.</text>
</comment>
<protein>
    <recommendedName>
        <fullName evidence="10">ATP synthase gamma chain</fullName>
    </recommendedName>
    <alternativeName>
        <fullName evidence="10">ATP synthase F1 sector gamma subunit</fullName>
    </alternativeName>
    <alternativeName>
        <fullName evidence="10">F-ATPase gamma subunit</fullName>
    </alternativeName>
</protein>
<keyword evidence="4 10" id="KW-0813">Transport</keyword>
<sequence length="285" mass="32108">MGKRDIQLRIKSVKETRKITRAMNLISAAKFRKAKLMLDNVRPYYERIQSTMEDILIHSGEATSHYFERQHEAKGARKKAVIVVTGDKGLCGGYNHNVIKQAEEVIDGDTQNLMVIGEVGRSYFLNKGYNVDVEFLYTAQNPTTSAAGEISDLLVDIYDRGIIDDIYAVYTEMVGLRQIVRTIKILPLDIKNFNSDKDVKILSDMIYDPSPTKVFNLLVPEYIKGIVYSLLVNAFASEHFSRMVAMDGATSNADKMIAKYTLEYNRLRQASITQELSEIIGGSSV</sequence>
<dbReference type="CDD" id="cd12151">
    <property type="entry name" value="F1-ATPase_gamma"/>
    <property type="match status" value="1"/>
</dbReference>
<evidence type="ECO:0000256" key="4">
    <source>
        <dbReference type="ARBA" id="ARBA00022448"/>
    </source>
</evidence>
<accession>A0A231VMY8</accession>
<evidence type="ECO:0000256" key="3">
    <source>
        <dbReference type="ARBA" id="ARBA00007681"/>
    </source>
</evidence>
<dbReference type="Gene3D" id="3.40.1380.10">
    <property type="match status" value="1"/>
</dbReference>
<dbReference type="EMBL" id="CP016893">
    <property type="protein sequence ID" value="AST58518.1"/>
    <property type="molecule type" value="Genomic_DNA"/>
</dbReference>
<keyword evidence="6 10" id="KW-0406">Ion transport</keyword>
<dbReference type="PRINTS" id="PR00126">
    <property type="entry name" value="ATPASEGAMMA"/>
</dbReference>
<keyword evidence="8 10" id="KW-0139">CF(1)</keyword>
<name>A0A231VMY8_THETR</name>
<reference evidence="12 14" key="2">
    <citation type="submission" date="2017-06" db="EMBL/GenBank/DDBJ databases">
        <title>Isolation and characterization of a thermophilic and butanogenic Thermoanaerobacterium thermosaccharolyticum M5 capable of efficient degradation of hemicellulose.</title>
        <authorList>
            <person name="Xin F."/>
            <person name="Jiang Y."/>
        </authorList>
    </citation>
    <scope>NUCLEOTIDE SEQUENCE [LARGE SCALE GENOMIC DNA]</scope>
    <source>
        <strain evidence="12 14">M5</strain>
    </source>
</reference>
<dbReference type="Pfam" id="PF00231">
    <property type="entry name" value="ATP-synt"/>
    <property type="match status" value="1"/>
</dbReference>
<dbReference type="PANTHER" id="PTHR11693">
    <property type="entry name" value="ATP SYNTHASE GAMMA CHAIN"/>
    <property type="match status" value="1"/>
</dbReference>
<keyword evidence="9 10" id="KW-0066">ATP synthesis</keyword>
<dbReference type="GO" id="GO:0045259">
    <property type="term" value="C:proton-transporting ATP synthase complex"/>
    <property type="evidence" value="ECO:0007669"/>
    <property type="project" value="UniProtKB-KW"/>
</dbReference>
<keyword evidence="5 10" id="KW-0375">Hydrogen ion transport</keyword>
<evidence type="ECO:0000256" key="8">
    <source>
        <dbReference type="ARBA" id="ARBA00023196"/>
    </source>
</evidence>
<dbReference type="HAMAP" id="MF_00815">
    <property type="entry name" value="ATP_synth_gamma_bact"/>
    <property type="match status" value="1"/>
</dbReference>